<dbReference type="RefSeq" id="WP_015599381.1">
    <property type="nucleotide sequence ID" value="NC_021172.1"/>
</dbReference>
<accession>N0BFW8</accession>
<dbReference type="KEGG" id="hdt:HYPDE_38483"/>
<feature type="transmembrane region" description="Helical" evidence="1">
    <location>
        <begin position="46"/>
        <end position="70"/>
    </location>
</feature>
<evidence type="ECO:0000256" key="1">
    <source>
        <dbReference type="SAM" id="Phobius"/>
    </source>
</evidence>
<proteinExistence type="predicted"/>
<dbReference type="eggNOG" id="ENOG5032XPS">
    <property type="taxonomic scope" value="Bacteria"/>
</dbReference>
<evidence type="ECO:0008006" key="4">
    <source>
        <dbReference type="Google" id="ProtNLM"/>
    </source>
</evidence>
<keyword evidence="1" id="KW-0812">Transmembrane</keyword>
<keyword evidence="1" id="KW-0472">Membrane</keyword>
<keyword evidence="3" id="KW-1185">Reference proteome</keyword>
<dbReference type="HOGENOM" id="CLU_1459459_0_0_5"/>
<dbReference type="STRING" id="670307.HYPDE_38483"/>
<sequence>MNALNDRFAFEAVLRDSELAAALNLRNVDEALADLQTSRSATPSGVTALSVLAGLGIISAIVFVTGYSALLSDTPAVWIHRLMALTVAQSILIAAVAMKLLPLIERRRFSVRIASGGAANQRPLLDQRTMTSEQPAPLPAPAPRKPFIGGKLAGREFLEFDDGSIEIDTLVGRRRFVSLDAAREFVGA</sequence>
<dbReference type="OrthoDB" id="7932200at2"/>
<protein>
    <recommendedName>
        <fullName evidence="4">Transmembrane protein</fullName>
    </recommendedName>
</protein>
<evidence type="ECO:0000313" key="3">
    <source>
        <dbReference type="Proteomes" id="UP000005952"/>
    </source>
</evidence>
<gene>
    <name evidence="2" type="ORF">HYPDE_38483</name>
</gene>
<organism evidence="2 3">
    <name type="scientific">Hyphomicrobium denitrificans 1NES1</name>
    <dbReference type="NCBI Taxonomy" id="670307"/>
    <lineage>
        <taxon>Bacteria</taxon>
        <taxon>Pseudomonadati</taxon>
        <taxon>Pseudomonadota</taxon>
        <taxon>Alphaproteobacteria</taxon>
        <taxon>Hyphomicrobiales</taxon>
        <taxon>Hyphomicrobiaceae</taxon>
        <taxon>Hyphomicrobium</taxon>
    </lineage>
</organism>
<keyword evidence="1" id="KW-1133">Transmembrane helix</keyword>
<evidence type="ECO:0000313" key="2">
    <source>
        <dbReference type="EMBL" id="AGK59366.1"/>
    </source>
</evidence>
<dbReference type="EMBL" id="CP005587">
    <property type="protein sequence ID" value="AGK59366.1"/>
    <property type="molecule type" value="Genomic_DNA"/>
</dbReference>
<name>N0BFW8_9HYPH</name>
<feature type="transmembrane region" description="Helical" evidence="1">
    <location>
        <begin position="82"/>
        <end position="104"/>
    </location>
</feature>
<dbReference type="Proteomes" id="UP000005952">
    <property type="component" value="Chromosome"/>
</dbReference>
<dbReference type="AlphaFoldDB" id="N0BFW8"/>
<reference evidence="2 3" key="1">
    <citation type="journal article" date="2013" name="Genome Announc.">
        <title>Genome sequences for three denitrifying bacterial strains isolated from a uranium- and nitrate-contaminated subsurface environment.</title>
        <authorList>
            <person name="Venkatramanan R."/>
            <person name="Prakash O."/>
            <person name="Woyke T."/>
            <person name="Chain P."/>
            <person name="Goodwin L.A."/>
            <person name="Watson D."/>
            <person name="Brooks S."/>
            <person name="Kostka J.E."/>
            <person name="Green S.J."/>
        </authorList>
    </citation>
    <scope>NUCLEOTIDE SEQUENCE [LARGE SCALE GENOMIC DNA]</scope>
    <source>
        <strain evidence="2 3">1NES1</strain>
    </source>
</reference>